<dbReference type="GO" id="GO:0004930">
    <property type="term" value="F:G protein-coupled receptor activity"/>
    <property type="evidence" value="ECO:0007669"/>
    <property type="project" value="UniProtKB-KW"/>
</dbReference>
<evidence type="ECO:0000256" key="3">
    <source>
        <dbReference type="ARBA" id="ARBA00022692"/>
    </source>
</evidence>
<dbReference type="OMA" id="HNKHFRD"/>
<name>A0A7M7N7J2_STRPU</name>
<keyword evidence="8" id="KW-0807">Transducer</keyword>
<evidence type="ECO:0000313" key="12">
    <source>
        <dbReference type="Proteomes" id="UP000007110"/>
    </source>
</evidence>
<dbReference type="Proteomes" id="UP000007110">
    <property type="component" value="Unassembled WGS sequence"/>
</dbReference>
<dbReference type="RefSeq" id="XP_030832300.1">
    <property type="nucleotide sequence ID" value="XM_030976440.1"/>
</dbReference>
<dbReference type="Gene3D" id="1.20.1070.10">
    <property type="entry name" value="Rhodopsin 7-helix transmembrane proteins"/>
    <property type="match status" value="1"/>
</dbReference>
<reference evidence="11" key="2">
    <citation type="submission" date="2021-01" db="UniProtKB">
        <authorList>
            <consortium name="EnsemblMetazoa"/>
        </authorList>
    </citation>
    <scope>IDENTIFICATION</scope>
</reference>
<organism evidence="11 12">
    <name type="scientific">Strongylocentrotus purpuratus</name>
    <name type="common">Purple sea urchin</name>
    <dbReference type="NCBI Taxonomy" id="7668"/>
    <lineage>
        <taxon>Eukaryota</taxon>
        <taxon>Metazoa</taxon>
        <taxon>Echinodermata</taxon>
        <taxon>Eleutherozoa</taxon>
        <taxon>Echinozoa</taxon>
        <taxon>Echinoidea</taxon>
        <taxon>Euechinoidea</taxon>
        <taxon>Echinacea</taxon>
        <taxon>Camarodonta</taxon>
        <taxon>Echinidea</taxon>
        <taxon>Strongylocentrotidae</taxon>
        <taxon>Strongylocentrotus</taxon>
    </lineage>
</organism>
<dbReference type="PANTHER" id="PTHR24228">
    <property type="entry name" value="B2 BRADYKININ RECEPTOR/ANGIOTENSIN II RECEPTOR"/>
    <property type="match status" value="1"/>
</dbReference>
<evidence type="ECO:0000256" key="8">
    <source>
        <dbReference type="ARBA" id="ARBA00023224"/>
    </source>
</evidence>
<feature type="transmembrane region" description="Helical" evidence="9">
    <location>
        <begin position="40"/>
        <end position="65"/>
    </location>
</feature>
<reference evidence="12" key="1">
    <citation type="submission" date="2015-02" db="EMBL/GenBank/DDBJ databases">
        <title>Genome sequencing for Strongylocentrotus purpuratus.</title>
        <authorList>
            <person name="Murali S."/>
            <person name="Liu Y."/>
            <person name="Vee V."/>
            <person name="English A."/>
            <person name="Wang M."/>
            <person name="Skinner E."/>
            <person name="Han Y."/>
            <person name="Muzny D.M."/>
            <person name="Worley K.C."/>
            <person name="Gibbs R.A."/>
        </authorList>
    </citation>
    <scope>NUCLEOTIDE SEQUENCE</scope>
</reference>
<evidence type="ECO:0000256" key="6">
    <source>
        <dbReference type="ARBA" id="ARBA00023136"/>
    </source>
</evidence>
<feature type="transmembrane region" description="Helical" evidence="9">
    <location>
        <begin position="77"/>
        <end position="96"/>
    </location>
</feature>
<evidence type="ECO:0000256" key="4">
    <source>
        <dbReference type="ARBA" id="ARBA00022989"/>
    </source>
</evidence>
<dbReference type="GO" id="GO:0005886">
    <property type="term" value="C:plasma membrane"/>
    <property type="evidence" value="ECO:0007669"/>
    <property type="project" value="UniProtKB-SubCell"/>
</dbReference>
<keyword evidence="7" id="KW-0675">Receptor</keyword>
<evidence type="ECO:0000256" key="5">
    <source>
        <dbReference type="ARBA" id="ARBA00023040"/>
    </source>
</evidence>
<feature type="transmembrane region" description="Helical" evidence="9">
    <location>
        <begin position="158"/>
        <end position="183"/>
    </location>
</feature>
<dbReference type="Pfam" id="PF00001">
    <property type="entry name" value="7tm_1"/>
    <property type="match status" value="1"/>
</dbReference>
<dbReference type="InterPro" id="IPR017452">
    <property type="entry name" value="GPCR_Rhodpsn_7TM"/>
</dbReference>
<feature type="domain" description="G-protein coupled receptors family 1 profile" evidence="10">
    <location>
        <begin position="56"/>
        <end position="328"/>
    </location>
</feature>
<proteinExistence type="predicted"/>
<comment type="subcellular location">
    <subcellularLocation>
        <location evidence="1">Cell membrane</location>
        <topology evidence="1">Multi-pass membrane protein</topology>
    </subcellularLocation>
</comment>
<dbReference type="CDD" id="cd00637">
    <property type="entry name" value="7tm_classA_rhodopsin-like"/>
    <property type="match status" value="1"/>
</dbReference>
<dbReference type="SUPFAM" id="SSF81321">
    <property type="entry name" value="Family A G protein-coupled receptor-like"/>
    <property type="match status" value="1"/>
</dbReference>
<dbReference type="PANTHER" id="PTHR24228:SF72">
    <property type="entry name" value="G-PROTEIN COUPLED RECEPTORS FAMILY 1 PROFILE DOMAIN-CONTAINING PROTEIN"/>
    <property type="match status" value="1"/>
</dbReference>
<dbReference type="FunFam" id="1.20.1070.10:FF:000242">
    <property type="entry name" value="Uncharacterized protein"/>
    <property type="match status" value="1"/>
</dbReference>
<dbReference type="PRINTS" id="PR00237">
    <property type="entry name" value="GPCRRHODOPSN"/>
</dbReference>
<evidence type="ECO:0000256" key="7">
    <source>
        <dbReference type="ARBA" id="ARBA00023170"/>
    </source>
</evidence>
<feature type="transmembrane region" description="Helical" evidence="9">
    <location>
        <begin position="309"/>
        <end position="330"/>
    </location>
</feature>
<dbReference type="AlphaFoldDB" id="A0A7M7N7J2"/>
<keyword evidence="2" id="KW-1003">Cell membrane</keyword>
<dbReference type="KEGG" id="spu:575859"/>
<keyword evidence="5" id="KW-0297">G-protein coupled receptor</keyword>
<keyword evidence="4 9" id="KW-1133">Transmembrane helix</keyword>
<sequence length="372" mass="41537">MENTSQLHVDYFTIEATEIDGTGLETGTETHSDIPFHHRAIVASVLIGLTLIGLFGNTLVIIAVVVTKKLRTITNILLVNLAFADLVTCLCIPFQVVGLLSQAEGYPLRDFVCATVAGVFITCICCSSSTLALISIVRWYVITKFVRGQRGFHSPKKIATLVVIIWIVSVALMVVPPVLGIGTLGYSQYYSLCCTTDTNPLDYYYVTIQGTVVAVNLTLTIMFYILIWLHVLQHNKHFRDKYDIKEENSSHAAQSKDSSVSRESCPPMIQSIKRKEIQITKNLFMVVCVFVFCFLATSIYLLIPGTSVFTFYSIMLLSANSVVNPIIYGLKHPNFQEVFQRTFRCVWVYAPWTIVRGSKTAPGPDQRQPIVL</sequence>
<keyword evidence="6 9" id="KW-0472">Membrane</keyword>
<feature type="transmembrane region" description="Helical" evidence="9">
    <location>
        <begin position="283"/>
        <end position="303"/>
    </location>
</feature>
<dbReference type="EnsemblMetazoa" id="XM_030976440">
    <property type="protein sequence ID" value="XP_030832300"/>
    <property type="gene ID" value="LOC575859"/>
</dbReference>
<keyword evidence="3 9" id="KW-0812">Transmembrane</keyword>
<evidence type="ECO:0000313" key="11">
    <source>
        <dbReference type="EnsemblMetazoa" id="XP_030832300"/>
    </source>
</evidence>
<feature type="transmembrane region" description="Helical" evidence="9">
    <location>
        <begin position="116"/>
        <end position="137"/>
    </location>
</feature>
<dbReference type="InterPro" id="IPR000276">
    <property type="entry name" value="GPCR_Rhodpsn"/>
</dbReference>
<keyword evidence="12" id="KW-1185">Reference proteome</keyword>
<dbReference type="FunCoup" id="A0A7M7N7J2">
    <property type="interactions" value="738"/>
</dbReference>
<protein>
    <recommendedName>
        <fullName evidence="10">G-protein coupled receptors family 1 profile domain-containing protein</fullName>
    </recommendedName>
</protein>
<feature type="transmembrane region" description="Helical" evidence="9">
    <location>
        <begin position="203"/>
        <end position="229"/>
    </location>
</feature>
<accession>A0A7M7N7J2</accession>
<evidence type="ECO:0000256" key="9">
    <source>
        <dbReference type="SAM" id="Phobius"/>
    </source>
</evidence>
<dbReference type="OrthoDB" id="10005568at2759"/>
<dbReference type="GO" id="GO:0007186">
    <property type="term" value="P:G protein-coupled receptor signaling pathway"/>
    <property type="evidence" value="ECO:0000318"/>
    <property type="project" value="GO_Central"/>
</dbReference>
<evidence type="ECO:0000256" key="2">
    <source>
        <dbReference type="ARBA" id="ARBA00022475"/>
    </source>
</evidence>
<evidence type="ECO:0000259" key="10">
    <source>
        <dbReference type="PROSITE" id="PS50262"/>
    </source>
</evidence>
<evidence type="ECO:0000256" key="1">
    <source>
        <dbReference type="ARBA" id="ARBA00004651"/>
    </source>
</evidence>
<dbReference type="SMART" id="SM01381">
    <property type="entry name" value="7TM_GPCR_Srsx"/>
    <property type="match status" value="1"/>
</dbReference>
<dbReference type="GeneID" id="575859"/>
<dbReference type="InParanoid" id="A0A7M7N7J2"/>
<dbReference type="PROSITE" id="PS50262">
    <property type="entry name" value="G_PROTEIN_RECEP_F1_2"/>
    <property type="match status" value="1"/>
</dbReference>